<feature type="domain" description="C-methyltransferase" evidence="2">
    <location>
        <begin position="251"/>
        <end position="412"/>
    </location>
</feature>
<dbReference type="InterPro" id="IPR038576">
    <property type="entry name" value="Methyltransf_Zn-bd_dom_put_sf"/>
</dbReference>
<evidence type="ECO:0000313" key="3">
    <source>
        <dbReference type="EMBL" id="RJF81315.1"/>
    </source>
</evidence>
<dbReference type="InterPro" id="IPR013630">
    <property type="entry name" value="Methyltransf_Zn-bd_dom_put"/>
</dbReference>
<dbReference type="InterPro" id="IPR013691">
    <property type="entry name" value="MeTrfase_14"/>
</dbReference>
<protein>
    <submittedName>
        <fullName evidence="3">Class I SAM-dependent methyltransferase</fullName>
    </submittedName>
</protein>
<dbReference type="Pfam" id="PF08421">
    <property type="entry name" value="Methyltransf_13"/>
    <property type="match status" value="1"/>
</dbReference>
<evidence type="ECO:0000313" key="4">
    <source>
        <dbReference type="Proteomes" id="UP000283458"/>
    </source>
</evidence>
<dbReference type="EMBL" id="QYUL01000002">
    <property type="protein sequence ID" value="RJF81315.1"/>
    <property type="molecule type" value="Genomic_DNA"/>
</dbReference>
<name>A0A418VVY6_9PROT</name>
<dbReference type="InterPro" id="IPR029063">
    <property type="entry name" value="SAM-dependent_MTases_sf"/>
</dbReference>
<accession>A0A418VVY6</accession>
<feature type="domain" description="Methyltransferase putative zinc binding" evidence="1">
    <location>
        <begin position="9"/>
        <end position="76"/>
    </location>
</feature>
<sequence>MPLRPRQTCRVCGSPILLPVIDLGPQVLQGAFAKPGRPTPTEAPFPMRLVRCGADRDPAACGLLQTAASVPPELLYRTYWYRSGLNTTMRDHLRGIAEQAGALAGLPAPTVLDIGCNDGTLLFSYPAASLRVGVDPSDIAAGLEGDVTVVNAFFPSDAALTELADARFDIVTSIAMFYDIEDPCGAAAAISRLLAPDGLWVLELSYLPLMLLRNAFDTVCHEHLEYYSLAVLETVARRAGLRIFRAEVNGMNGGSIRCFACHAANDRFGTAEDRAFLEALRRREAAMGLATDRPYHAFQARAETLRKELVGHLRAVREGGGRVHVYGASTKGNVLLQWCGIGRDLVECAADRNPDKVGAVTPGTGIPIVSEAESRALRPDLYLVLPWHFRREFLERERAMVMGGTKLLFPLPGVEIVEAGNFEQALARLDCMEALLLGHDRRTEPGGGSPRP</sequence>
<dbReference type="Proteomes" id="UP000283458">
    <property type="component" value="Unassembled WGS sequence"/>
</dbReference>
<dbReference type="Gene3D" id="3.40.50.720">
    <property type="entry name" value="NAD(P)-binding Rossmann-like Domain"/>
    <property type="match status" value="1"/>
</dbReference>
<dbReference type="SUPFAM" id="SSF53335">
    <property type="entry name" value="S-adenosyl-L-methionine-dependent methyltransferases"/>
    <property type="match status" value="1"/>
</dbReference>
<dbReference type="AlphaFoldDB" id="A0A418VVY6"/>
<dbReference type="RefSeq" id="WP_119831405.1">
    <property type="nucleotide sequence ID" value="NZ_QYUL01000002.1"/>
</dbReference>
<dbReference type="Gene3D" id="6.20.50.110">
    <property type="entry name" value="Methyltransferase, zinc-binding domain"/>
    <property type="match status" value="1"/>
</dbReference>
<evidence type="ECO:0000259" key="1">
    <source>
        <dbReference type="Pfam" id="PF08421"/>
    </source>
</evidence>
<dbReference type="CDD" id="cd02440">
    <property type="entry name" value="AdoMet_MTases"/>
    <property type="match status" value="1"/>
</dbReference>
<evidence type="ECO:0000259" key="2">
    <source>
        <dbReference type="Pfam" id="PF08484"/>
    </source>
</evidence>
<proteinExistence type="predicted"/>
<keyword evidence="3" id="KW-0489">Methyltransferase</keyword>
<keyword evidence="3" id="KW-0808">Transferase</keyword>
<gene>
    <name evidence="3" type="ORF">D3877_14125</name>
</gene>
<dbReference type="OrthoDB" id="9815644at2"/>
<reference evidence="3 4" key="1">
    <citation type="submission" date="2018-09" db="EMBL/GenBank/DDBJ databases">
        <authorList>
            <person name="Zhu H."/>
        </authorList>
    </citation>
    <scope>NUCLEOTIDE SEQUENCE [LARGE SCALE GENOMIC DNA]</scope>
    <source>
        <strain evidence="3 4">K2W22B-5</strain>
    </source>
</reference>
<dbReference type="Pfam" id="PF13489">
    <property type="entry name" value="Methyltransf_23"/>
    <property type="match status" value="1"/>
</dbReference>
<dbReference type="Pfam" id="PF08484">
    <property type="entry name" value="Methyltransf_14"/>
    <property type="match status" value="1"/>
</dbReference>
<dbReference type="Gene3D" id="3.40.50.150">
    <property type="entry name" value="Vaccinia Virus protein VP39"/>
    <property type="match status" value="1"/>
</dbReference>
<organism evidence="3 4">
    <name type="scientific">Azospirillum cavernae</name>
    <dbReference type="NCBI Taxonomy" id="2320860"/>
    <lineage>
        <taxon>Bacteria</taxon>
        <taxon>Pseudomonadati</taxon>
        <taxon>Pseudomonadota</taxon>
        <taxon>Alphaproteobacteria</taxon>
        <taxon>Rhodospirillales</taxon>
        <taxon>Azospirillaceae</taxon>
        <taxon>Azospirillum</taxon>
    </lineage>
</organism>
<dbReference type="GO" id="GO:0008168">
    <property type="term" value="F:methyltransferase activity"/>
    <property type="evidence" value="ECO:0007669"/>
    <property type="project" value="UniProtKB-KW"/>
</dbReference>
<dbReference type="GO" id="GO:0032259">
    <property type="term" value="P:methylation"/>
    <property type="evidence" value="ECO:0007669"/>
    <property type="project" value="UniProtKB-KW"/>
</dbReference>
<keyword evidence="4" id="KW-1185">Reference proteome</keyword>
<comment type="caution">
    <text evidence="3">The sequence shown here is derived from an EMBL/GenBank/DDBJ whole genome shotgun (WGS) entry which is preliminary data.</text>
</comment>